<evidence type="ECO:0000313" key="7">
    <source>
        <dbReference type="Proteomes" id="UP000016412"/>
    </source>
</evidence>
<dbReference type="AlphaFoldDB" id="U1FNF4"/>
<feature type="transmembrane region" description="Helical" evidence="4">
    <location>
        <begin position="365"/>
        <end position="386"/>
    </location>
</feature>
<keyword evidence="4" id="KW-0472">Membrane</keyword>
<evidence type="ECO:0000256" key="4">
    <source>
        <dbReference type="SAM" id="Phobius"/>
    </source>
</evidence>
<keyword evidence="8" id="KW-1185">Reference proteome</keyword>
<evidence type="ECO:0000256" key="3">
    <source>
        <dbReference type="ARBA" id="ARBA00022679"/>
    </source>
</evidence>
<evidence type="ECO:0000256" key="1">
    <source>
        <dbReference type="ARBA" id="ARBA00006739"/>
    </source>
</evidence>
<feature type="transmembrane region" description="Helical" evidence="4">
    <location>
        <begin position="321"/>
        <end position="345"/>
    </location>
</feature>
<dbReference type="EMBL" id="AUZJ01000020">
    <property type="protein sequence ID" value="ERF61021.1"/>
    <property type="molecule type" value="Genomic_DNA"/>
</dbReference>
<proteinExistence type="inferred from homology"/>
<dbReference type="RefSeq" id="WP_021330082.1">
    <property type="nucleotide sequence ID" value="NZ_AUZJ01000020.1"/>
</dbReference>
<dbReference type="SUPFAM" id="SSF53448">
    <property type="entry name" value="Nucleotide-diphospho-sugar transferases"/>
    <property type="match status" value="1"/>
</dbReference>
<evidence type="ECO:0000313" key="5">
    <source>
        <dbReference type="EMBL" id="ERF61021.1"/>
    </source>
</evidence>
<dbReference type="eggNOG" id="COG1215">
    <property type="taxonomic scope" value="Bacteria"/>
</dbReference>
<feature type="transmembrane region" description="Helical" evidence="4">
    <location>
        <begin position="398"/>
        <end position="423"/>
    </location>
</feature>
<dbReference type="Proteomes" id="UP000016646">
    <property type="component" value="Unassembled WGS sequence"/>
</dbReference>
<dbReference type="PANTHER" id="PTHR43630">
    <property type="entry name" value="POLY-BETA-1,6-N-ACETYL-D-GLUCOSAMINE SYNTHASE"/>
    <property type="match status" value="1"/>
</dbReference>
<dbReference type="EMBL" id="AVQI01000030">
    <property type="protein sequence ID" value="ERK03819.1"/>
    <property type="molecule type" value="Genomic_DNA"/>
</dbReference>
<evidence type="ECO:0000313" key="6">
    <source>
        <dbReference type="EMBL" id="ERK03819.1"/>
    </source>
</evidence>
<gene>
    <name evidence="6" type="ORF">HMPREF0860_1943</name>
    <name evidence="5" type="ORF">HMPREF1325_1250</name>
</gene>
<dbReference type="EC" id="2.4.-.-" evidence="5"/>
<feature type="transmembrane region" description="Helical" evidence="4">
    <location>
        <begin position="6"/>
        <end position="26"/>
    </location>
</feature>
<dbReference type="PATRIC" id="fig|1125725.3.peg.1025"/>
<keyword evidence="2 5" id="KW-0328">Glycosyltransferase</keyword>
<comment type="similarity">
    <text evidence="1">Belongs to the glycosyltransferase 2 family.</text>
</comment>
<evidence type="ECO:0000313" key="8">
    <source>
        <dbReference type="Proteomes" id="UP000016646"/>
    </source>
</evidence>
<keyword evidence="4" id="KW-0812">Transmembrane</keyword>
<accession>U1FNF4</accession>
<dbReference type="InterPro" id="IPR029044">
    <property type="entry name" value="Nucleotide-diphossugar_trans"/>
</dbReference>
<dbReference type="GO" id="GO:0016757">
    <property type="term" value="F:glycosyltransferase activity"/>
    <property type="evidence" value="ECO:0007669"/>
    <property type="project" value="UniProtKB-KW"/>
</dbReference>
<dbReference type="PANTHER" id="PTHR43630:SF1">
    <property type="entry name" value="POLY-BETA-1,6-N-ACETYL-D-GLUCOSAMINE SYNTHASE"/>
    <property type="match status" value="1"/>
</dbReference>
<keyword evidence="3 5" id="KW-0808">Transferase</keyword>
<sequence length="448" mass="51091">MTDIQAVSLFYMYGLISLIAFVLYIPRLLYYVSGFKKPEHLINRVQNRFAVLIPARNESVGIGLLLDSLARQTYDCKKFDTFVIVDSEDDPTCAIVKKYESTYVQIVKNQTCKGMALDGSLKELLSGAYGRYDAYIIIDGDNVASDNFIEEMNNALASDVQIVLGKREVKNYLLGGKRLRSLATNCSALTYTFLDKMGNAFRTKAGVPCTMCGTGVMVRHDVIEEIGGWPYRSFTEDLEMTINAILHGWSSCFYEYAVVYTEEALSHKALDRRRERWLIGYMQIAFKYRNTIAKQTYASLRDRSLSLVQKIRGIRIKNFDFLYGFGPLFLFFGNTAVCFVLYIIAAGIDYFNRGFINFSALKYGMVIMLILYGVLVSYTFIALIIDPKALKITFGEKLAVLLYNPFFIAEYAYFYVAAFFTLLRNPHYGEGVPWQQIERIETVMRGSE</sequence>
<dbReference type="Proteomes" id="UP000016412">
    <property type="component" value="Unassembled WGS sequence"/>
</dbReference>
<dbReference type="Gene3D" id="3.90.550.10">
    <property type="entry name" value="Spore Coat Polysaccharide Biosynthesis Protein SpsA, Chain A"/>
    <property type="match status" value="1"/>
</dbReference>
<dbReference type="OrthoDB" id="9768769at2"/>
<comment type="caution">
    <text evidence="5">The sequence shown here is derived from an EMBL/GenBank/DDBJ whole genome shotgun (WGS) entry which is preliminary data.</text>
</comment>
<evidence type="ECO:0000256" key="2">
    <source>
        <dbReference type="ARBA" id="ARBA00022676"/>
    </source>
</evidence>
<organism evidence="5 7">
    <name type="scientific">Treponema socranskii subsp. socranskii VPI DR56BR1116 = ATCC 35536</name>
    <dbReference type="NCBI Taxonomy" id="1125725"/>
    <lineage>
        <taxon>Bacteria</taxon>
        <taxon>Pseudomonadati</taxon>
        <taxon>Spirochaetota</taxon>
        <taxon>Spirochaetia</taxon>
        <taxon>Spirochaetales</taxon>
        <taxon>Treponemataceae</taxon>
        <taxon>Treponema</taxon>
    </lineage>
</organism>
<dbReference type="Pfam" id="PF13641">
    <property type="entry name" value="Glyco_tranf_2_3"/>
    <property type="match status" value="1"/>
</dbReference>
<dbReference type="STRING" id="1125725.HMPREF1325_1250"/>
<reference evidence="7 8" key="1">
    <citation type="submission" date="2013-08" db="EMBL/GenBank/DDBJ databases">
        <authorList>
            <person name="Durkin A.S."/>
            <person name="Haft D.R."/>
            <person name="McCorrison J."/>
            <person name="Torralba M."/>
            <person name="Gillis M."/>
            <person name="Haft D.H."/>
            <person name="Methe B."/>
            <person name="Sutton G."/>
            <person name="Nelson K.E."/>
        </authorList>
    </citation>
    <scope>NUCLEOTIDE SEQUENCE [LARGE SCALE GENOMIC DNA]</scope>
    <source>
        <strain evidence="6 8">ATCC 35536</strain>
        <strain evidence="5 7">VPI DR56BR1116</strain>
    </source>
</reference>
<name>U1FNF4_TRESO</name>
<protein>
    <submittedName>
        <fullName evidence="5">Glycosyltransferase, group 2 family protein</fullName>
        <ecNumber evidence="5">2.4.-.-</ecNumber>
    </submittedName>
</protein>
<keyword evidence="4" id="KW-1133">Transmembrane helix</keyword>